<dbReference type="EMBL" id="JASCZI010090920">
    <property type="protein sequence ID" value="MED6147796.1"/>
    <property type="molecule type" value="Genomic_DNA"/>
</dbReference>
<name>A0ABU6TGD2_9FABA</name>
<evidence type="ECO:0000313" key="1">
    <source>
        <dbReference type="EMBL" id="MED6147796.1"/>
    </source>
</evidence>
<comment type="caution">
    <text evidence="1">The sequence shown here is derived from an EMBL/GenBank/DDBJ whole genome shotgun (WGS) entry which is preliminary data.</text>
</comment>
<accession>A0ABU6TGD2</accession>
<dbReference type="Proteomes" id="UP001341840">
    <property type="component" value="Unassembled WGS sequence"/>
</dbReference>
<proteinExistence type="predicted"/>
<gene>
    <name evidence="1" type="ORF">PIB30_047116</name>
</gene>
<protein>
    <submittedName>
        <fullName evidence="1">Uncharacterized protein</fullName>
    </submittedName>
</protein>
<keyword evidence="2" id="KW-1185">Reference proteome</keyword>
<evidence type="ECO:0000313" key="2">
    <source>
        <dbReference type="Proteomes" id="UP001341840"/>
    </source>
</evidence>
<sequence length="130" mass="14395">MAQATNKVKKQMRGLPKSSFSVTTVEPISSGMVVNLNASSGKAGISTSCTSVRLQNNRLNLTWLARTLALLSTTTKCFMLYMNHVNALDYAWIFRARNFVLSDNINLNVPMHIAFVDGRNEIKSLTHGEC</sequence>
<reference evidence="1 2" key="1">
    <citation type="journal article" date="2023" name="Plants (Basel)">
        <title>Bridging the Gap: Combining Genomics and Transcriptomics Approaches to Understand Stylosanthes scabra, an Orphan Legume from the Brazilian Caatinga.</title>
        <authorList>
            <person name="Ferreira-Neto J.R.C."/>
            <person name="da Silva M.D."/>
            <person name="Binneck E."/>
            <person name="de Melo N.F."/>
            <person name="da Silva R.H."/>
            <person name="de Melo A.L.T.M."/>
            <person name="Pandolfi V."/>
            <person name="Bustamante F.O."/>
            <person name="Brasileiro-Vidal A.C."/>
            <person name="Benko-Iseppon A.M."/>
        </authorList>
    </citation>
    <scope>NUCLEOTIDE SEQUENCE [LARGE SCALE GENOMIC DNA]</scope>
    <source>
        <tissue evidence="1">Leaves</tissue>
    </source>
</reference>
<organism evidence="1 2">
    <name type="scientific">Stylosanthes scabra</name>
    <dbReference type="NCBI Taxonomy" id="79078"/>
    <lineage>
        <taxon>Eukaryota</taxon>
        <taxon>Viridiplantae</taxon>
        <taxon>Streptophyta</taxon>
        <taxon>Embryophyta</taxon>
        <taxon>Tracheophyta</taxon>
        <taxon>Spermatophyta</taxon>
        <taxon>Magnoliopsida</taxon>
        <taxon>eudicotyledons</taxon>
        <taxon>Gunneridae</taxon>
        <taxon>Pentapetalae</taxon>
        <taxon>rosids</taxon>
        <taxon>fabids</taxon>
        <taxon>Fabales</taxon>
        <taxon>Fabaceae</taxon>
        <taxon>Papilionoideae</taxon>
        <taxon>50 kb inversion clade</taxon>
        <taxon>dalbergioids sensu lato</taxon>
        <taxon>Dalbergieae</taxon>
        <taxon>Pterocarpus clade</taxon>
        <taxon>Stylosanthes</taxon>
    </lineage>
</organism>